<dbReference type="Proteomes" id="UP000831701">
    <property type="component" value="Chromosome 19"/>
</dbReference>
<organism evidence="1 2">
    <name type="scientific">Scortum barcoo</name>
    <name type="common">barcoo grunter</name>
    <dbReference type="NCBI Taxonomy" id="214431"/>
    <lineage>
        <taxon>Eukaryota</taxon>
        <taxon>Metazoa</taxon>
        <taxon>Chordata</taxon>
        <taxon>Craniata</taxon>
        <taxon>Vertebrata</taxon>
        <taxon>Euteleostomi</taxon>
        <taxon>Actinopterygii</taxon>
        <taxon>Neopterygii</taxon>
        <taxon>Teleostei</taxon>
        <taxon>Neoteleostei</taxon>
        <taxon>Acanthomorphata</taxon>
        <taxon>Eupercaria</taxon>
        <taxon>Centrarchiformes</taxon>
        <taxon>Terapontoidei</taxon>
        <taxon>Terapontidae</taxon>
        <taxon>Scortum</taxon>
    </lineage>
</organism>
<gene>
    <name evidence="1" type="ORF">L3Q82_015664</name>
</gene>
<evidence type="ECO:0000313" key="1">
    <source>
        <dbReference type="EMBL" id="KAI3357207.1"/>
    </source>
</evidence>
<accession>A0ACB8VNE6</accession>
<protein>
    <submittedName>
        <fullName evidence="1">Uncharacterized protein</fullName>
    </submittedName>
</protein>
<name>A0ACB8VNE6_9TELE</name>
<comment type="caution">
    <text evidence="1">The sequence shown here is derived from an EMBL/GenBank/DDBJ whole genome shotgun (WGS) entry which is preliminary data.</text>
</comment>
<reference evidence="1" key="1">
    <citation type="submission" date="2022-04" db="EMBL/GenBank/DDBJ databases">
        <title>Jade perch genome.</title>
        <authorList>
            <person name="Chao B."/>
        </authorList>
    </citation>
    <scope>NUCLEOTIDE SEQUENCE</scope>
    <source>
        <strain evidence="1">CB-2022</strain>
    </source>
</reference>
<dbReference type="EMBL" id="CM041549">
    <property type="protein sequence ID" value="KAI3357207.1"/>
    <property type="molecule type" value="Genomic_DNA"/>
</dbReference>
<keyword evidence="2" id="KW-1185">Reference proteome</keyword>
<evidence type="ECO:0000313" key="2">
    <source>
        <dbReference type="Proteomes" id="UP000831701"/>
    </source>
</evidence>
<sequence length="331" mass="36816">MTSLEFRLRCHGDPTHAEVVLYCNGKPPKLSRVESSRGEPSRVDCHQTPAPKFKAGTDGLAFRDLPLQVDSRKLASRHIGPYEIERIINPNAVKLKVRLKHLRNTFSPKIALLDGINWASRHHCKEPRHFNLIRICPSTPILSIFQEKLNEMPPFSHKIQKTLSGKKKKPEEEPQMRDPSVPGTDRCAIDATSPHIDQPFMLQVDANDVGAGALLLQSDRNGVEYPIDINIISVLTDEELGQYISPSQGCSCCKSHQTPAALVTLDNLKPITGPRGSDVSFKYLPYQLSMVLSVPTMVSTGNGESGFDSGDSYCATRAARSNEWRFLSFEK</sequence>
<proteinExistence type="predicted"/>